<dbReference type="PANTHER" id="PTHR38700:SF1">
    <property type="entry name" value="PH DOMAIN-CONTAINING PROTEIN"/>
    <property type="match status" value="1"/>
</dbReference>
<feature type="compositionally biased region" description="Basic and acidic residues" evidence="1">
    <location>
        <begin position="96"/>
        <end position="107"/>
    </location>
</feature>
<keyword evidence="4" id="KW-1185">Reference proteome</keyword>
<feature type="domain" description="PH" evidence="2">
    <location>
        <begin position="822"/>
        <end position="930"/>
    </location>
</feature>
<comment type="caution">
    <text evidence="3">The sequence shown here is derived from an EMBL/GenBank/DDBJ whole genome shotgun (WGS) entry which is preliminary data.</text>
</comment>
<dbReference type="PANTHER" id="PTHR38700">
    <property type="entry name" value="YALI0E22418P"/>
    <property type="match status" value="1"/>
</dbReference>
<feature type="compositionally biased region" description="Polar residues" evidence="1">
    <location>
        <begin position="687"/>
        <end position="705"/>
    </location>
</feature>
<dbReference type="EMBL" id="JAAAID010001949">
    <property type="protein sequence ID" value="KAG0008339.1"/>
    <property type="molecule type" value="Genomic_DNA"/>
</dbReference>
<feature type="compositionally biased region" description="Polar residues" evidence="1">
    <location>
        <begin position="295"/>
        <end position="305"/>
    </location>
</feature>
<dbReference type="SUPFAM" id="SSF54236">
    <property type="entry name" value="Ubiquitin-like"/>
    <property type="match status" value="1"/>
</dbReference>
<dbReference type="InterPro" id="IPR029071">
    <property type="entry name" value="Ubiquitin-like_domsf"/>
</dbReference>
<proteinExistence type="predicted"/>
<protein>
    <recommendedName>
        <fullName evidence="2">PH domain-containing protein</fullName>
    </recommendedName>
</protein>
<accession>A0A9P6SWK9</accession>
<name>A0A9P6SWK9_9FUNG</name>
<feature type="compositionally biased region" description="Polar residues" evidence="1">
    <location>
        <begin position="60"/>
        <end position="86"/>
    </location>
</feature>
<dbReference type="InterPro" id="IPR011993">
    <property type="entry name" value="PH-like_dom_sf"/>
</dbReference>
<feature type="compositionally biased region" description="Polar residues" evidence="1">
    <location>
        <begin position="272"/>
        <end position="281"/>
    </location>
</feature>
<sequence>MSQDTEQNGELDFEKMMGELAAMKSDLANRKASRATRPSAPRSTTVDGEVRRTRTRRALTESQLDASPSVEAASSPQTPSVNTSHTAIVRSALGSHETDHNKKEPRSPHGAMPENHPEMRIDAAISDSTSSVGIKAVQASETSEPGGALGNVSLGRSESRRNPSAAPLPPKSAQRSRSISNSSRFSQSQYNDNGDFNIEAAGYPDNITASPRDISTPTFGTGPRKVPRPYPPSSALSTTNDQARSASPQLPTRSNSRNYSKPSPPTASTSSLHEQTPQSSPYGPITPPKPKSASRPLSRSNTLNGSIKLDGGLDQNKLIGTIAEDQEPTYYSSQNLQGDDSGHSSAPSPLSSAPSTLSSVSSPLPSDVSPPSEIDPRDRVPAQGDDELQPALRKQTSADTAAMYREHQQDSGVLQNNGHASDRRPGHSRSQSSARNSPEFAEDASGSSQQNRERGREPKQEENPKGMFSWARSRSKSKDPSRQAQETPSYPEYNPALIPTRSTSSAGNQRAKSLPRKPSNQNLPANNEAWPPYSPSALNNNSSAPGSSLQHNKSITKTKYGIKPPPFGSISSEASSSSLKVSTNMNTIHHEKMIRGMGMGSTPIAPTVLLTPQPSFPTTASNVTPAQASAGGVRNMALNMMKQDGSPSSSELQMQQRHQQLQQAQQLVPTTSLSNSNTPPETPTSPRNQTNAPQNPLSPQASAPPTQRLVATRIYVQTETDFKSLNLAPNSTALDVLHMLQQRGTFGERGDPRYHDRWTVFEYSKEFMIERPLRDFEVILDVMKTWEADKDNKMICKSFPARNELTAKEVIRLVGPAGQESFVRPHGWVHLETKKSKWVKRYLHITDTAVYHSKDSKFTGESMLCMLRNFDVYSVQVPRKKAPTKFGFALKSSDSIHMFETPEDDYIHYICTETGDSLREWLVGLRAAKGMFMYHANPEQIREGQKRATELMSSGTQEGLGRGNLTEEQVSIAEAKLAGLGLSLNSSLSVAGSRSR</sequence>
<reference evidence="3" key="1">
    <citation type="journal article" date="2020" name="Fungal Divers.">
        <title>Resolving the Mortierellaceae phylogeny through synthesis of multi-gene phylogenetics and phylogenomics.</title>
        <authorList>
            <person name="Vandepol N."/>
            <person name="Liber J."/>
            <person name="Desiro A."/>
            <person name="Na H."/>
            <person name="Kennedy M."/>
            <person name="Barry K."/>
            <person name="Grigoriev I.V."/>
            <person name="Miller A.N."/>
            <person name="O'Donnell K."/>
            <person name="Stajich J.E."/>
            <person name="Bonito G."/>
        </authorList>
    </citation>
    <scope>NUCLEOTIDE SEQUENCE</scope>
    <source>
        <strain evidence="3">NRRL 2769</strain>
    </source>
</reference>
<feature type="compositionally biased region" description="Basic and acidic residues" evidence="1">
    <location>
        <begin position="451"/>
        <end position="464"/>
    </location>
</feature>
<dbReference type="Gene3D" id="2.30.29.30">
    <property type="entry name" value="Pleckstrin-homology domain (PH domain)/Phosphotyrosine-binding domain (PTB)"/>
    <property type="match status" value="1"/>
</dbReference>
<evidence type="ECO:0000313" key="4">
    <source>
        <dbReference type="Proteomes" id="UP000703661"/>
    </source>
</evidence>
<feature type="compositionally biased region" description="Low complexity" evidence="1">
    <location>
        <begin position="652"/>
        <end position="679"/>
    </location>
</feature>
<feature type="compositionally biased region" description="Polar residues" evidence="1">
    <location>
        <begin position="500"/>
        <end position="511"/>
    </location>
</feature>
<evidence type="ECO:0000259" key="2">
    <source>
        <dbReference type="PROSITE" id="PS50003"/>
    </source>
</evidence>
<dbReference type="Proteomes" id="UP000703661">
    <property type="component" value="Unassembled WGS sequence"/>
</dbReference>
<feature type="region of interest" description="Disordered" evidence="1">
    <location>
        <begin position="22"/>
        <end position="578"/>
    </location>
</feature>
<feature type="compositionally biased region" description="Polar residues" evidence="1">
    <location>
        <begin position="234"/>
        <end position="259"/>
    </location>
</feature>
<dbReference type="InterPro" id="IPR001849">
    <property type="entry name" value="PH_domain"/>
</dbReference>
<gene>
    <name evidence="3" type="ORF">BGZ80_003558</name>
</gene>
<evidence type="ECO:0000313" key="3">
    <source>
        <dbReference type="EMBL" id="KAG0008339.1"/>
    </source>
</evidence>
<feature type="compositionally biased region" description="Polar residues" evidence="1">
    <location>
        <begin position="207"/>
        <end position="219"/>
    </location>
</feature>
<feature type="compositionally biased region" description="Polar residues" evidence="1">
    <location>
        <begin position="410"/>
        <end position="419"/>
    </location>
</feature>
<dbReference type="PROSITE" id="PS50003">
    <property type="entry name" value="PH_DOMAIN"/>
    <property type="match status" value="1"/>
</dbReference>
<organism evidence="3 4">
    <name type="scientific">Entomortierella chlamydospora</name>
    <dbReference type="NCBI Taxonomy" id="101097"/>
    <lineage>
        <taxon>Eukaryota</taxon>
        <taxon>Fungi</taxon>
        <taxon>Fungi incertae sedis</taxon>
        <taxon>Mucoromycota</taxon>
        <taxon>Mortierellomycotina</taxon>
        <taxon>Mortierellomycetes</taxon>
        <taxon>Mortierellales</taxon>
        <taxon>Mortierellaceae</taxon>
        <taxon>Entomortierella</taxon>
    </lineage>
</organism>
<feature type="compositionally biased region" description="Low complexity" evidence="1">
    <location>
        <begin position="535"/>
        <end position="549"/>
    </location>
</feature>
<feature type="compositionally biased region" description="Low complexity" evidence="1">
    <location>
        <begin position="569"/>
        <end position="578"/>
    </location>
</feature>
<dbReference type="Gene3D" id="3.10.20.90">
    <property type="entry name" value="Phosphatidylinositol 3-kinase Catalytic Subunit, Chain A, domain 1"/>
    <property type="match status" value="1"/>
</dbReference>
<feature type="region of interest" description="Disordered" evidence="1">
    <location>
        <begin position="640"/>
        <end position="706"/>
    </location>
</feature>
<dbReference type="SUPFAM" id="SSF50729">
    <property type="entry name" value="PH domain-like"/>
    <property type="match status" value="1"/>
</dbReference>
<feature type="compositionally biased region" description="Low complexity" evidence="1">
    <location>
        <begin position="172"/>
        <end position="189"/>
    </location>
</feature>
<evidence type="ECO:0000256" key="1">
    <source>
        <dbReference type="SAM" id="MobiDB-lite"/>
    </source>
</evidence>
<feature type="compositionally biased region" description="Low complexity" evidence="1">
    <location>
        <begin position="344"/>
        <end position="372"/>
    </location>
</feature>
<feature type="compositionally biased region" description="Polar residues" evidence="1">
    <location>
        <begin position="329"/>
        <end position="338"/>
    </location>
</feature>
<dbReference type="AlphaFoldDB" id="A0A9P6SWK9"/>